<dbReference type="Gene3D" id="3.40.50.720">
    <property type="entry name" value="NAD(P)-binding Rossmann-like Domain"/>
    <property type="match status" value="1"/>
</dbReference>
<gene>
    <name evidence="1" type="ORF">FG382_16165</name>
</gene>
<proteinExistence type="predicted"/>
<dbReference type="InterPro" id="IPR036291">
    <property type="entry name" value="NAD(P)-bd_dom_sf"/>
</dbReference>
<sequence length="174" mass="19870">MKHICIIGGTGMLAEVSKWYADNNHLVSVIARNEEKMNRMKDSCSKPENIKAIYLDYRDATDLHNALRKSIEVYGPLTEAVVWLHSDGLHALSTVFEWIEEKSNVWQVIGSQANAEHLKKQYYPEKDLEHKIIQLGFVRENDRQRWLTNVEIADGVIRSILAGQSYSLVGEISS</sequence>
<organism evidence="1 2">
    <name type="scientific">Psychrobacillus lasiicapitis</name>
    <dbReference type="NCBI Taxonomy" id="1636719"/>
    <lineage>
        <taxon>Bacteria</taxon>
        <taxon>Bacillati</taxon>
        <taxon>Bacillota</taxon>
        <taxon>Bacilli</taxon>
        <taxon>Bacillales</taxon>
        <taxon>Bacillaceae</taxon>
        <taxon>Psychrobacillus</taxon>
    </lineage>
</organism>
<dbReference type="Proteomes" id="UP000317316">
    <property type="component" value="Unassembled WGS sequence"/>
</dbReference>
<evidence type="ECO:0000313" key="1">
    <source>
        <dbReference type="EMBL" id="TQR11470.1"/>
    </source>
</evidence>
<protein>
    <recommendedName>
        <fullName evidence="3">Short-chain dehydrogenase</fullName>
    </recommendedName>
</protein>
<comment type="caution">
    <text evidence="1">The sequence shown here is derived from an EMBL/GenBank/DDBJ whole genome shotgun (WGS) entry which is preliminary data.</text>
</comment>
<reference evidence="1 2" key="1">
    <citation type="submission" date="2019-05" db="EMBL/GenBank/DDBJ databases">
        <title>Psychrobacillus vulpis sp. nov., a new species isolated from feces of a red fox that inhabits in The Tablas de Daimiel Natural Park, Albacete, Spain.</title>
        <authorList>
            <person name="Rodriguez M."/>
            <person name="Reina J.C."/>
            <person name="Bejar V."/>
            <person name="Llamas I."/>
        </authorList>
    </citation>
    <scope>NUCLEOTIDE SEQUENCE [LARGE SCALE GENOMIC DNA]</scope>
    <source>
        <strain evidence="1 2">NEAU-3TGS17</strain>
    </source>
</reference>
<accession>A0A544T227</accession>
<dbReference type="RefSeq" id="WP_142539914.1">
    <property type="nucleotide sequence ID" value="NZ_BMIE01000007.1"/>
</dbReference>
<keyword evidence="2" id="KW-1185">Reference proteome</keyword>
<evidence type="ECO:0000313" key="2">
    <source>
        <dbReference type="Proteomes" id="UP000317316"/>
    </source>
</evidence>
<dbReference type="AlphaFoldDB" id="A0A544T227"/>
<evidence type="ECO:0008006" key="3">
    <source>
        <dbReference type="Google" id="ProtNLM"/>
    </source>
</evidence>
<dbReference type="EMBL" id="VDGH01000009">
    <property type="protein sequence ID" value="TQR11470.1"/>
    <property type="molecule type" value="Genomic_DNA"/>
</dbReference>
<name>A0A544T227_9BACI</name>
<dbReference type="OrthoDB" id="7922774at2"/>
<dbReference type="SUPFAM" id="SSF51735">
    <property type="entry name" value="NAD(P)-binding Rossmann-fold domains"/>
    <property type="match status" value="1"/>
</dbReference>